<evidence type="ECO:0008006" key="5">
    <source>
        <dbReference type="Google" id="ProtNLM"/>
    </source>
</evidence>
<accession>A0A7G5BAR7</accession>
<reference evidence="3 4" key="1">
    <citation type="submission" date="2020-07" db="EMBL/GenBank/DDBJ databases">
        <title>Ralstonia phages.</title>
        <authorList>
            <person name="Trotereau A."/>
            <person name="Boyer C."/>
            <person name="Torres-Barcelo C."/>
        </authorList>
    </citation>
    <scope>NUCLEOTIDE SEQUENCE [LARGE SCALE GENOMIC DNA]</scope>
</reference>
<sequence>MNDNEQWKPVPGYEGLYEVSSAGHVRSLTRHGYRNRRGGVCAGIALERFTDNTGYWYVNLSRGGKARKRAVHIMVLEAFVGAAPDGMEACHGDGDRKNAALFNLRWDTRKANAADKEIHGTVPRGERSPRAKITEAIAREILASTETSVALGRRIGIASSTVRAVRLGQNWKHLRQHLVLAA</sequence>
<dbReference type="InterPro" id="IPR044925">
    <property type="entry name" value="His-Me_finger_sf"/>
</dbReference>
<feature type="domain" description="HNH nuclease" evidence="2">
    <location>
        <begin position="69"/>
        <end position="113"/>
    </location>
</feature>
<dbReference type="InterPro" id="IPR010902">
    <property type="entry name" value="NUMOD4"/>
</dbReference>
<proteinExistence type="predicted"/>
<name>A0A7G5BAR7_9CAUD</name>
<dbReference type="SUPFAM" id="SSF54060">
    <property type="entry name" value="His-Me finger endonucleases"/>
    <property type="match status" value="1"/>
</dbReference>
<organism evidence="3 4">
    <name type="scientific">Ralstonia phage Heva</name>
    <dbReference type="NCBI Taxonomy" id="2759730"/>
    <lineage>
        <taxon>Viruses</taxon>
        <taxon>Duplodnaviria</taxon>
        <taxon>Heunggongvirae</taxon>
        <taxon>Uroviricota</taxon>
        <taxon>Caudoviricetes</taxon>
        <taxon>Cimandefvirus</taxon>
        <taxon>Cimandefvirus heva</taxon>
    </lineage>
</organism>
<dbReference type="Proteomes" id="UP000515306">
    <property type="component" value="Segment"/>
</dbReference>
<protein>
    <recommendedName>
        <fullName evidence="5">HNH nuclease domain-containing protein</fullName>
    </recommendedName>
</protein>
<dbReference type="Pfam" id="PF07463">
    <property type="entry name" value="NUMOD4"/>
    <property type="match status" value="1"/>
</dbReference>
<evidence type="ECO:0000259" key="1">
    <source>
        <dbReference type="Pfam" id="PF07463"/>
    </source>
</evidence>
<gene>
    <name evidence="3" type="ORF">F1_00027</name>
</gene>
<evidence type="ECO:0000259" key="2">
    <source>
        <dbReference type="Pfam" id="PF13392"/>
    </source>
</evidence>
<dbReference type="Gene3D" id="3.90.75.20">
    <property type="match status" value="1"/>
</dbReference>
<keyword evidence="4" id="KW-1185">Reference proteome</keyword>
<evidence type="ECO:0000313" key="3">
    <source>
        <dbReference type="EMBL" id="QMV33390.1"/>
    </source>
</evidence>
<feature type="domain" description="NUMOD4" evidence="1">
    <location>
        <begin position="5"/>
        <end position="60"/>
    </location>
</feature>
<dbReference type="InterPro" id="IPR003615">
    <property type="entry name" value="HNH_nuc"/>
</dbReference>
<dbReference type="Pfam" id="PF13392">
    <property type="entry name" value="HNH_3"/>
    <property type="match status" value="1"/>
</dbReference>
<dbReference type="GO" id="GO:0016788">
    <property type="term" value="F:hydrolase activity, acting on ester bonds"/>
    <property type="evidence" value="ECO:0007669"/>
    <property type="project" value="InterPro"/>
</dbReference>
<dbReference type="EMBL" id="MT740742">
    <property type="protein sequence ID" value="QMV33390.1"/>
    <property type="molecule type" value="Genomic_DNA"/>
</dbReference>
<evidence type="ECO:0000313" key="4">
    <source>
        <dbReference type="Proteomes" id="UP000515306"/>
    </source>
</evidence>